<feature type="transmembrane region" description="Helical" evidence="7">
    <location>
        <begin position="56"/>
        <end position="75"/>
    </location>
</feature>
<dbReference type="OrthoDB" id="5141738at2759"/>
<feature type="compositionally biased region" description="Basic and acidic residues" evidence="6">
    <location>
        <begin position="1"/>
        <end position="10"/>
    </location>
</feature>
<comment type="subcellular location">
    <subcellularLocation>
        <location evidence="1">Membrane</location>
        <topology evidence="1">Multi-pass membrane protein</topology>
    </subcellularLocation>
</comment>
<proteinExistence type="inferred from homology"/>
<evidence type="ECO:0000256" key="6">
    <source>
        <dbReference type="SAM" id="MobiDB-lite"/>
    </source>
</evidence>
<name>A0A8H3G1Y2_9LECA</name>
<evidence type="ECO:0000313" key="9">
    <source>
        <dbReference type="EMBL" id="CAF9934741.1"/>
    </source>
</evidence>
<feature type="transmembrane region" description="Helical" evidence="7">
    <location>
        <begin position="324"/>
        <end position="344"/>
    </location>
</feature>
<comment type="caution">
    <text evidence="9">The sequence shown here is derived from an EMBL/GenBank/DDBJ whole genome shotgun (WGS) entry which is preliminary data.</text>
</comment>
<feature type="domain" description="Major facilitator superfamily (MFS) profile" evidence="8">
    <location>
        <begin position="55"/>
        <end position="484"/>
    </location>
</feature>
<dbReference type="EMBL" id="CAJPDR010000387">
    <property type="protein sequence ID" value="CAF9934741.1"/>
    <property type="molecule type" value="Genomic_DNA"/>
</dbReference>
<evidence type="ECO:0000256" key="3">
    <source>
        <dbReference type="ARBA" id="ARBA00022692"/>
    </source>
</evidence>
<keyword evidence="10" id="KW-1185">Reference proteome</keyword>
<keyword evidence="5 7" id="KW-0472">Membrane</keyword>
<dbReference type="AlphaFoldDB" id="A0A8H3G1Y2"/>
<dbReference type="PANTHER" id="PTHR23502:SF74">
    <property type="entry name" value="MAJOR FACILITATOR SUPERFAMILY (MFS) PROFILE DOMAIN-CONTAINING PROTEIN"/>
    <property type="match status" value="1"/>
</dbReference>
<feature type="transmembrane region" description="Helical" evidence="7">
    <location>
        <begin position="425"/>
        <end position="448"/>
    </location>
</feature>
<dbReference type="GO" id="GO:0005886">
    <property type="term" value="C:plasma membrane"/>
    <property type="evidence" value="ECO:0007669"/>
    <property type="project" value="TreeGrafter"/>
</dbReference>
<keyword evidence="3 7" id="KW-0812">Transmembrane</keyword>
<keyword evidence="4 7" id="KW-1133">Transmembrane helix</keyword>
<dbReference type="FunFam" id="1.20.1250.20:FF:000082">
    <property type="entry name" value="MFS multidrug transporter, putative"/>
    <property type="match status" value="1"/>
</dbReference>
<evidence type="ECO:0000256" key="5">
    <source>
        <dbReference type="ARBA" id="ARBA00023136"/>
    </source>
</evidence>
<dbReference type="Proteomes" id="UP000664203">
    <property type="component" value="Unassembled WGS sequence"/>
</dbReference>
<feature type="transmembrane region" description="Helical" evidence="7">
    <location>
        <begin position="213"/>
        <end position="241"/>
    </location>
</feature>
<feature type="transmembrane region" description="Helical" evidence="7">
    <location>
        <begin position="367"/>
        <end position="388"/>
    </location>
</feature>
<evidence type="ECO:0000259" key="8">
    <source>
        <dbReference type="PROSITE" id="PS50850"/>
    </source>
</evidence>
<feature type="transmembrane region" description="Helical" evidence="7">
    <location>
        <begin position="460"/>
        <end position="482"/>
    </location>
</feature>
<feature type="transmembrane region" description="Helical" evidence="7">
    <location>
        <begin position="124"/>
        <end position="144"/>
    </location>
</feature>
<gene>
    <name evidence="9" type="ORF">ALECFALPRED_006072</name>
</gene>
<accession>A0A8H3G1Y2</accession>
<sequence>MTHLDSHDEVGAPAGTGHELEKSAAPPASRSPDRTMLHFLPGDPGCAANWSRSGKVLVLIVGVLLVTNSTMGSSLPGGASAFLASYFDVSNQQQLVLPNSLYLVGYVLGPPVCSPLSETYGRRVVLIVAFAGFTIFTMACAVAPTWPGLLVLRFLVGAFASGPITVVGGMFADIYDDPVSRGRSVAVLIGCTTLGPVIGPVISGFASPLSWRWTFWIALIIAGASWPPLLFLPESFGPVILARRARAIRAKGSKDTFAPIELEAKGVKHMMTVTLVRPILMFAEPIVLCSCLYLAFEYAIFYLFFEAYPIVFQGIYHMSTGVAALALVPVAIGAILASFISLWYDRILRRAKDRQAMWSMSEEYRRLPLACVGGPFHVISLFWLGWTARPDTHWIVPMLSGVSFGIGIELTFISLLNYLTDAYEIFAASAMASSAFSRSLFACVLPLAADPMYRRLGVPWASSLLGFLSLVMAVVPFILIRYGEQIRKRSKFCQHLVEQKRRAAAESQMEISK</sequence>
<feature type="transmembrane region" description="Helical" evidence="7">
    <location>
        <begin position="184"/>
        <end position="207"/>
    </location>
</feature>
<feature type="region of interest" description="Disordered" evidence="6">
    <location>
        <begin position="1"/>
        <end position="34"/>
    </location>
</feature>
<dbReference type="Gene3D" id="1.20.1250.20">
    <property type="entry name" value="MFS general substrate transporter like domains"/>
    <property type="match status" value="1"/>
</dbReference>
<evidence type="ECO:0000256" key="7">
    <source>
        <dbReference type="SAM" id="Phobius"/>
    </source>
</evidence>
<organism evidence="9 10">
    <name type="scientific">Alectoria fallacina</name>
    <dbReference type="NCBI Taxonomy" id="1903189"/>
    <lineage>
        <taxon>Eukaryota</taxon>
        <taxon>Fungi</taxon>
        <taxon>Dikarya</taxon>
        <taxon>Ascomycota</taxon>
        <taxon>Pezizomycotina</taxon>
        <taxon>Lecanoromycetes</taxon>
        <taxon>OSLEUM clade</taxon>
        <taxon>Lecanoromycetidae</taxon>
        <taxon>Lecanorales</taxon>
        <taxon>Lecanorineae</taxon>
        <taxon>Parmeliaceae</taxon>
        <taxon>Alectoria</taxon>
    </lineage>
</organism>
<dbReference type="PANTHER" id="PTHR23502">
    <property type="entry name" value="MAJOR FACILITATOR SUPERFAMILY"/>
    <property type="match status" value="1"/>
</dbReference>
<dbReference type="GO" id="GO:0022857">
    <property type="term" value="F:transmembrane transporter activity"/>
    <property type="evidence" value="ECO:0007669"/>
    <property type="project" value="InterPro"/>
</dbReference>
<dbReference type="InterPro" id="IPR036259">
    <property type="entry name" value="MFS_trans_sf"/>
</dbReference>
<dbReference type="SUPFAM" id="SSF103473">
    <property type="entry name" value="MFS general substrate transporter"/>
    <property type="match status" value="1"/>
</dbReference>
<evidence type="ECO:0000256" key="2">
    <source>
        <dbReference type="ARBA" id="ARBA00008335"/>
    </source>
</evidence>
<feature type="transmembrane region" description="Helical" evidence="7">
    <location>
        <begin position="95"/>
        <end position="112"/>
    </location>
</feature>
<feature type="transmembrane region" description="Helical" evidence="7">
    <location>
        <begin position="394"/>
        <end position="418"/>
    </location>
</feature>
<evidence type="ECO:0000256" key="1">
    <source>
        <dbReference type="ARBA" id="ARBA00004141"/>
    </source>
</evidence>
<feature type="transmembrane region" description="Helical" evidence="7">
    <location>
        <begin position="279"/>
        <end position="304"/>
    </location>
</feature>
<evidence type="ECO:0000313" key="10">
    <source>
        <dbReference type="Proteomes" id="UP000664203"/>
    </source>
</evidence>
<reference evidence="9" key="1">
    <citation type="submission" date="2021-03" db="EMBL/GenBank/DDBJ databases">
        <authorList>
            <person name="Tagirdzhanova G."/>
        </authorList>
    </citation>
    <scope>NUCLEOTIDE SEQUENCE</scope>
</reference>
<evidence type="ECO:0000256" key="4">
    <source>
        <dbReference type="ARBA" id="ARBA00022989"/>
    </source>
</evidence>
<protein>
    <recommendedName>
        <fullName evidence="8">Major facilitator superfamily (MFS) profile domain-containing protein</fullName>
    </recommendedName>
</protein>
<dbReference type="InterPro" id="IPR020846">
    <property type="entry name" value="MFS_dom"/>
</dbReference>
<dbReference type="CDD" id="cd17323">
    <property type="entry name" value="MFS_Tpo1_MDR_like"/>
    <property type="match status" value="1"/>
</dbReference>
<dbReference type="InterPro" id="IPR011701">
    <property type="entry name" value="MFS"/>
</dbReference>
<dbReference type="Pfam" id="PF07690">
    <property type="entry name" value="MFS_1"/>
    <property type="match status" value="1"/>
</dbReference>
<feature type="transmembrane region" description="Helical" evidence="7">
    <location>
        <begin position="150"/>
        <end position="172"/>
    </location>
</feature>
<comment type="similarity">
    <text evidence="2">Belongs to the major facilitator superfamily.</text>
</comment>
<dbReference type="PROSITE" id="PS50850">
    <property type="entry name" value="MFS"/>
    <property type="match status" value="1"/>
</dbReference>